<evidence type="ECO:0000256" key="7">
    <source>
        <dbReference type="ARBA" id="ARBA00022989"/>
    </source>
</evidence>
<keyword evidence="7 10" id="KW-1133">Transmembrane helix</keyword>
<reference evidence="11 12" key="1">
    <citation type="submission" date="2024-01" db="EMBL/GenBank/DDBJ databases">
        <authorList>
            <person name="Allen C."/>
            <person name="Tagirdzhanova G."/>
        </authorList>
    </citation>
    <scope>NUCLEOTIDE SEQUENCE [LARGE SCALE GENOMIC DNA]</scope>
</reference>
<evidence type="ECO:0000313" key="12">
    <source>
        <dbReference type="Proteomes" id="UP001642405"/>
    </source>
</evidence>
<comment type="subcellular location">
    <subcellularLocation>
        <location evidence="1">Membrane</location>
        <topology evidence="1">Multi-pass membrane protein</topology>
    </subcellularLocation>
</comment>
<dbReference type="Proteomes" id="UP001642405">
    <property type="component" value="Unassembled WGS sequence"/>
</dbReference>
<dbReference type="Gene3D" id="3.40.50.720">
    <property type="entry name" value="NAD(P)-binding Rossmann-like Domain"/>
    <property type="match status" value="1"/>
</dbReference>
<keyword evidence="8 10" id="KW-0472">Membrane</keyword>
<evidence type="ECO:0000256" key="2">
    <source>
        <dbReference type="ARBA" id="ARBA00008807"/>
    </source>
</evidence>
<dbReference type="InterPro" id="IPR004648">
    <property type="entry name" value="Oligpept_transpt"/>
</dbReference>
<evidence type="ECO:0000256" key="9">
    <source>
        <dbReference type="SAM" id="MobiDB-lite"/>
    </source>
</evidence>
<dbReference type="InterPro" id="IPR004813">
    <property type="entry name" value="OPT"/>
</dbReference>
<evidence type="ECO:0000313" key="11">
    <source>
        <dbReference type="EMBL" id="CAK7232534.1"/>
    </source>
</evidence>
<dbReference type="EMBL" id="CAWUHB010000066">
    <property type="protein sequence ID" value="CAK7232534.1"/>
    <property type="molecule type" value="Genomic_DNA"/>
</dbReference>
<feature type="transmembrane region" description="Helical" evidence="10">
    <location>
        <begin position="733"/>
        <end position="758"/>
    </location>
</feature>
<keyword evidence="3" id="KW-0813">Transport</keyword>
<feature type="region of interest" description="Disordered" evidence="9">
    <location>
        <begin position="372"/>
        <end position="392"/>
    </location>
</feature>
<evidence type="ECO:0000256" key="3">
    <source>
        <dbReference type="ARBA" id="ARBA00022448"/>
    </source>
</evidence>
<feature type="transmembrane region" description="Helical" evidence="10">
    <location>
        <begin position="449"/>
        <end position="466"/>
    </location>
</feature>
<evidence type="ECO:0000256" key="4">
    <source>
        <dbReference type="ARBA" id="ARBA00022692"/>
    </source>
</evidence>
<feature type="transmembrane region" description="Helical" evidence="10">
    <location>
        <begin position="770"/>
        <end position="793"/>
    </location>
</feature>
<feature type="transmembrane region" description="Helical" evidence="10">
    <location>
        <begin position="491"/>
        <end position="512"/>
    </location>
</feature>
<feature type="transmembrane region" description="Helical" evidence="10">
    <location>
        <begin position="577"/>
        <end position="598"/>
    </location>
</feature>
<feature type="transmembrane region" description="Helical" evidence="10">
    <location>
        <begin position="420"/>
        <end position="442"/>
    </location>
</feature>
<name>A0ABP0CKE1_9PEZI</name>
<accession>A0ABP0CKE1</accession>
<dbReference type="PANTHER" id="PTHR22601">
    <property type="entry name" value="ISP4 LIKE PROTEIN"/>
    <property type="match status" value="1"/>
</dbReference>
<comment type="caution">
    <text evidence="11">The sequence shown here is derived from an EMBL/GenBank/DDBJ whole genome shotgun (WGS) entry which is preliminary data.</text>
</comment>
<proteinExistence type="inferred from homology"/>
<protein>
    <recommendedName>
        <fullName evidence="13">Oligopeptide transporter</fullName>
    </recommendedName>
</protein>
<organism evidence="11 12">
    <name type="scientific">Sporothrix curviconia</name>
    <dbReference type="NCBI Taxonomy" id="1260050"/>
    <lineage>
        <taxon>Eukaryota</taxon>
        <taxon>Fungi</taxon>
        <taxon>Dikarya</taxon>
        <taxon>Ascomycota</taxon>
        <taxon>Pezizomycotina</taxon>
        <taxon>Sordariomycetes</taxon>
        <taxon>Sordariomycetidae</taxon>
        <taxon>Ophiostomatales</taxon>
        <taxon>Ophiostomataceae</taxon>
        <taxon>Sporothrix</taxon>
    </lineage>
</organism>
<evidence type="ECO:0000256" key="5">
    <source>
        <dbReference type="ARBA" id="ARBA00022856"/>
    </source>
</evidence>
<feature type="transmembrane region" description="Helical" evidence="10">
    <location>
        <begin position="604"/>
        <end position="623"/>
    </location>
</feature>
<keyword evidence="12" id="KW-1185">Reference proteome</keyword>
<dbReference type="SUPFAM" id="SSF54373">
    <property type="entry name" value="FAD-linked reductases, C-terminal domain"/>
    <property type="match status" value="1"/>
</dbReference>
<feature type="compositionally biased region" description="Low complexity" evidence="9">
    <location>
        <begin position="373"/>
        <end position="387"/>
    </location>
</feature>
<comment type="similarity">
    <text evidence="2">Belongs to the oligopeptide OPT transporter family.</text>
</comment>
<evidence type="ECO:0000256" key="6">
    <source>
        <dbReference type="ARBA" id="ARBA00022927"/>
    </source>
</evidence>
<evidence type="ECO:0000256" key="10">
    <source>
        <dbReference type="SAM" id="Phobius"/>
    </source>
</evidence>
<evidence type="ECO:0000256" key="1">
    <source>
        <dbReference type="ARBA" id="ARBA00004141"/>
    </source>
</evidence>
<evidence type="ECO:0000256" key="8">
    <source>
        <dbReference type="ARBA" id="ARBA00023136"/>
    </source>
</evidence>
<keyword evidence="5" id="KW-0571">Peptide transport</keyword>
<sequence>MLPSSLGAKVSARSLVTVLAEYLPGDTAPDYTSPWAGCNYSSISGSDANALRWDRVGYRHLLQLATQCSAESSVARTTSTEIWDDVVPKDKIKIMSEYLENFSVMTPEQLPEGAAFGVTFNTITLHVPKHLQWLYATLQAAGVTFVRRSLPDLPSAVGPDTKVLSNCIGNAAMSFPGVQDAKCYPTRGQVLLVRAPGVTRKMMLYGNGYITYVIPQPLSNNQVILGGYLQKTVGNHATYDHETRDILRRTTALSTELASCNGDVSVGDIMASGDPRDIYIDYLTIRRLPTDCDAYTVGHAAVSDFRALEEERDRRGRKVRFLFMKDAELVIVTIPTQSHERMHVQLTRAIEREFVGMDLDDEWEWNAAARYPSTSGSGSSGEGDAAGNPASRDTSGFWPTLVIEAGLSHTMAALRAKANWWFAVSERLMKVVLLVSPLWLPLYTLVNEYIGYLGCVIFFMGLYYSNSYNAQDFPFLAQVLFDGHALPDATYIGYLITSNMGFTATFVHMLLWNFDDIKSGWTWAHPRNLKKFARPGAWRFWESQEMPEERFERKANDPKLDPHYKLMMSNLYKEVPLWWWGAVLVVCWAIGLGSLYALKSTLPWWGFLVSTIMYGITGFQYNIQPICQTLAGYLFPGRPLANMYFTCFTYNSMQQAQLLARDLKLAQYVHLPPRHTFTIQVIGCLIGAILNCVMMLTIVQNQGSILTGIVGSNIWSGQNAWRYFNTSIILWQMGYLFVGINSAITMFFALGFFAQWYLRRKFPSFFVKYNYITSAALGGGTQVMVFILTFAVFGGSGTARPFPIWAGNPDQSIHNLNYCAINTAEIFFTLT</sequence>
<dbReference type="Pfam" id="PF03169">
    <property type="entry name" value="OPT"/>
    <property type="match status" value="1"/>
</dbReference>
<gene>
    <name evidence="11" type="ORF">SCUCBS95973_008290</name>
</gene>
<evidence type="ECO:0008006" key="13">
    <source>
        <dbReference type="Google" id="ProtNLM"/>
    </source>
</evidence>
<feature type="transmembrane region" description="Helical" evidence="10">
    <location>
        <begin position="677"/>
        <end position="699"/>
    </location>
</feature>
<dbReference type="Gene3D" id="3.30.9.10">
    <property type="entry name" value="D-Amino Acid Oxidase, subunit A, domain 2"/>
    <property type="match status" value="1"/>
</dbReference>
<keyword evidence="6" id="KW-0653">Protein transport</keyword>
<keyword evidence="4 10" id="KW-0812">Transmembrane</keyword>